<dbReference type="EMBL" id="VDEP01000236">
    <property type="protein sequence ID" value="KAA1122346.1"/>
    <property type="molecule type" value="Genomic_DNA"/>
</dbReference>
<dbReference type="Proteomes" id="UP000325313">
    <property type="component" value="Unassembled WGS sequence"/>
</dbReference>
<evidence type="ECO:0000313" key="5">
    <source>
        <dbReference type="Proteomes" id="UP000324748"/>
    </source>
</evidence>
<gene>
    <name evidence="2" type="ORF">PGT21_025609</name>
    <name evidence="4" type="ORF">PGTUg99_021952</name>
    <name evidence="3" type="ORF">PGTUg99_036896</name>
</gene>
<dbReference type="EMBL" id="VSWC01000079">
    <property type="protein sequence ID" value="KAA1094582.1"/>
    <property type="molecule type" value="Genomic_DNA"/>
</dbReference>
<name>A0A5B0RV83_PUCGR</name>
<sequence>METDESGGGRMEDGFKLAGCPGSQRHWSQCYFTAKGGPGTSTNREANQDSEGINERSTTPGIEQTHHPFVINVTRHRENKAYLQSSCDRDLVCLTPGAAANQTHLISCMRMGEMF</sequence>
<feature type="region of interest" description="Disordered" evidence="1">
    <location>
        <begin position="31"/>
        <end position="66"/>
    </location>
</feature>
<feature type="compositionally biased region" description="Polar residues" evidence="1">
    <location>
        <begin position="40"/>
        <end position="62"/>
    </location>
</feature>
<dbReference type="Proteomes" id="UP000324748">
    <property type="component" value="Unassembled WGS sequence"/>
</dbReference>
<comment type="caution">
    <text evidence="4">The sequence shown here is derived from an EMBL/GenBank/DDBJ whole genome shotgun (WGS) entry which is preliminary data.</text>
</comment>
<evidence type="ECO:0000313" key="6">
    <source>
        <dbReference type="Proteomes" id="UP000325313"/>
    </source>
</evidence>
<proteinExistence type="predicted"/>
<keyword evidence="5" id="KW-1185">Reference proteome</keyword>
<evidence type="ECO:0000256" key="1">
    <source>
        <dbReference type="SAM" id="MobiDB-lite"/>
    </source>
</evidence>
<accession>A0A5B0RV83</accession>
<evidence type="ECO:0000313" key="3">
    <source>
        <dbReference type="EMBL" id="KAA1122346.1"/>
    </source>
</evidence>
<evidence type="ECO:0000313" key="2">
    <source>
        <dbReference type="EMBL" id="KAA1094582.1"/>
    </source>
</evidence>
<protein>
    <submittedName>
        <fullName evidence="4">Uncharacterized protein</fullName>
    </submittedName>
</protein>
<dbReference type="EMBL" id="VDEP01000138">
    <property type="protein sequence ID" value="KAA1129005.1"/>
    <property type="molecule type" value="Genomic_DNA"/>
</dbReference>
<evidence type="ECO:0000313" key="4">
    <source>
        <dbReference type="EMBL" id="KAA1129005.1"/>
    </source>
</evidence>
<organism evidence="4 6">
    <name type="scientific">Puccinia graminis f. sp. tritici</name>
    <dbReference type="NCBI Taxonomy" id="56615"/>
    <lineage>
        <taxon>Eukaryota</taxon>
        <taxon>Fungi</taxon>
        <taxon>Dikarya</taxon>
        <taxon>Basidiomycota</taxon>
        <taxon>Pucciniomycotina</taxon>
        <taxon>Pucciniomycetes</taxon>
        <taxon>Pucciniales</taxon>
        <taxon>Pucciniaceae</taxon>
        <taxon>Puccinia</taxon>
    </lineage>
</organism>
<dbReference type="AlphaFoldDB" id="A0A5B0RV83"/>
<reference evidence="5 6" key="1">
    <citation type="submission" date="2019-05" db="EMBL/GenBank/DDBJ databases">
        <title>Emergence of the Ug99 lineage of the wheat stem rust pathogen through somatic hybridization.</title>
        <authorList>
            <person name="Li F."/>
            <person name="Upadhyaya N.M."/>
            <person name="Sperschneider J."/>
            <person name="Matny O."/>
            <person name="Nguyen-Phuc H."/>
            <person name="Mago R."/>
            <person name="Raley C."/>
            <person name="Miller M.E."/>
            <person name="Silverstein K.A.T."/>
            <person name="Henningsen E."/>
            <person name="Hirsch C.D."/>
            <person name="Visser B."/>
            <person name="Pretorius Z.A."/>
            <person name="Steffenson B.J."/>
            <person name="Schwessinger B."/>
            <person name="Dodds P.N."/>
            <person name="Figueroa M."/>
        </authorList>
    </citation>
    <scope>NUCLEOTIDE SEQUENCE [LARGE SCALE GENOMIC DNA]</scope>
    <source>
        <strain evidence="2">21-0</strain>
        <strain evidence="4 6">Ug99</strain>
    </source>
</reference>